<dbReference type="GO" id="GO:0005524">
    <property type="term" value="F:ATP binding"/>
    <property type="evidence" value="ECO:0007669"/>
    <property type="project" value="UniProtKB-KW"/>
</dbReference>
<dbReference type="RefSeq" id="WP_134112438.1">
    <property type="nucleotide sequence ID" value="NZ_SOBG01000002.1"/>
</dbReference>
<dbReference type="PANTHER" id="PTHR42759">
    <property type="entry name" value="MOXR FAMILY PROTEIN"/>
    <property type="match status" value="1"/>
</dbReference>
<keyword evidence="1" id="KW-0547">Nucleotide-binding</keyword>
<gene>
    <name evidence="6" type="ORF">EV215_0533</name>
</gene>
<dbReference type="Pfam" id="PF07726">
    <property type="entry name" value="AAA_3"/>
    <property type="match status" value="1"/>
</dbReference>
<dbReference type="GO" id="GO:0016887">
    <property type="term" value="F:ATP hydrolysis activity"/>
    <property type="evidence" value="ECO:0007669"/>
    <property type="project" value="InterPro"/>
</dbReference>
<evidence type="ECO:0000313" key="6">
    <source>
        <dbReference type="EMBL" id="TDT71843.1"/>
    </source>
</evidence>
<dbReference type="PANTHER" id="PTHR42759:SF1">
    <property type="entry name" value="MAGNESIUM-CHELATASE SUBUNIT CHLD"/>
    <property type="match status" value="1"/>
</dbReference>
<dbReference type="FunFam" id="3.40.50.300:FF:000640">
    <property type="entry name" value="MoxR family ATPase"/>
    <property type="match status" value="1"/>
</dbReference>
<comment type="similarity">
    <text evidence="3">Belongs to the MoxR family.</text>
</comment>
<accession>A0AA46DZH5</accession>
<evidence type="ECO:0000259" key="5">
    <source>
        <dbReference type="Pfam" id="PF17863"/>
    </source>
</evidence>
<dbReference type="PIRSF" id="PIRSF002849">
    <property type="entry name" value="AAA_ATPase_chaperone_MoxR_prd"/>
    <property type="match status" value="1"/>
</dbReference>
<dbReference type="Gene3D" id="3.40.50.300">
    <property type="entry name" value="P-loop containing nucleotide triphosphate hydrolases"/>
    <property type="match status" value="1"/>
</dbReference>
<dbReference type="InterPro" id="IPR041628">
    <property type="entry name" value="ChlI/MoxR_AAA_lid"/>
</dbReference>
<name>A0AA46DZH5_9FUSO</name>
<dbReference type="Pfam" id="PF17863">
    <property type="entry name" value="AAA_lid_2"/>
    <property type="match status" value="1"/>
</dbReference>
<protein>
    <submittedName>
        <fullName evidence="6">MoxR-like ATPase</fullName>
    </submittedName>
</protein>
<feature type="domain" description="ATPase AAA-3" evidence="4">
    <location>
        <begin position="38"/>
        <end position="168"/>
    </location>
</feature>
<evidence type="ECO:0000259" key="4">
    <source>
        <dbReference type="Pfam" id="PF07726"/>
    </source>
</evidence>
<dbReference type="SUPFAM" id="SSF52540">
    <property type="entry name" value="P-loop containing nucleoside triphosphate hydrolases"/>
    <property type="match status" value="1"/>
</dbReference>
<dbReference type="AlphaFoldDB" id="A0AA46DZH5"/>
<dbReference type="Proteomes" id="UP000294678">
    <property type="component" value="Unassembled WGS sequence"/>
</dbReference>
<proteinExistence type="inferred from homology"/>
<organism evidence="6 7">
    <name type="scientific">Hypnocyclicus thermotrophus</name>
    <dbReference type="NCBI Taxonomy" id="1627895"/>
    <lineage>
        <taxon>Bacteria</taxon>
        <taxon>Fusobacteriati</taxon>
        <taxon>Fusobacteriota</taxon>
        <taxon>Fusobacteriia</taxon>
        <taxon>Fusobacteriales</taxon>
        <taxon>Fusobacteriaceae</taxon>
        <taxon>Hypnocyclicus</taxon>
    </lineage>
</organism>
<evidence type="ECO:0000313" key="7">
    <source>
        <dbReference type="Proteomes" id="UP000294678"/>
    </source>
</evidence>
<dbReference type="InterPro" id="IPR050764">
    <property type="entry name" value="CbbQ/NirQ/NorQ/GpvN"/>
</dbReference>
<evidence type="ECO:0000256" key="2">
    <source>
        <dbReference type="ARBA" id="ARBA00022840"/>
    </source>
</evidence>
<dbReference type="EMBL" id="SOBG01000002">
    <property type="protein sequence ID" value="TDT71843.1"/>
    <property type="molecule type" value="Genomic_DNA"/>
</dbReference>
<evidence type="ECO:0000256" key="3">
    <source>
        <dbReference type="ARBA" id="ARBA00061607"/>
    </source>
</evidence>
<comment type="caution">
    <text evidence="6">The sequence shown here is derived from an EMBL/GenBank/DDBJ whole genome shotgun (WGS) entry which is preliminary data.</text>
</comment>
<sequence length="313" mass="35729">MNNYSEKIQEILKEMNKIVIGQDEIIKKILIGIFIDGHILLEGLPGLAKSLTVNSLAKIFNVGFSRIQFTPDLLPSDIIGMEIYEEETKEFKVKKGPIFSNFILADEINRAPAKVQSALLEAMQERQITIGDTTFRLDNPFIVLATQNPIEQNGTYPLPEAQQDRFLFKLKIDYPKKEVERELIERISKGNIPEKVEVNILITQNDIETIKKEIEKVFISDVLKDYIIDIIFKTREKNNYIECGASPRATINILKAAKANAYISGRDYVSLEDIREVAYDILRHRIILSYEAEVDNITVENVVADILNSVEIK</sequence>
<dbReference type="InterPro" id="IPR011703">
    <property type="entry name" value="ATPase_AAA-3"/>
</dbReference>
<keyword evidence="7" id="KW-1185">Reference proteome</keyword>
<reference evidence="6 7" key="1">
    <citation type="submission" date="2019-03" db="EMBL/GenBank/DDBJ databases">
        <title>Genomic Encyclopedia of Type Strains, Phase IV (KMG-IV): sequencing the most valuable type-strain genomes for metagenomic binning, comparative biology and taxonomic classification.</title>
        <authorList>
            <person name="Goeker M."/>
        </authorList>
    </citation>
    <scope>NUCLEOTIDE SEQUENCE [LARGE SCALE GENOMIC DNA]</scope>
    <source>
        <strain evidence="6 7">DSM 100055</strain>
    </source>
</reference>
<feature type="domain" description="ChlI/MoxR AAA lid" evidence="5">
    <location>
        <begin position="238"/>
        <end position="306"/>
    </location>
</feature>
<evidence type="ECO:0000256" key="1">
    <source>
        <dbReference type="ARBA" id="ARBA00022741"/>
    </source>
</evidence>
<dbReference type="InterPro" id="IPR027417">
    <property type="entry name" value="P-loop_NTPase"/>
</dbReference>
<keyword evidence="2" id="KW-0067">ATP-binding</keyword>
<dbReference type="Gene3D" id="1.10.8.80">
    <property type="entry name" value="Magnesium chelatase subunit I, C-Terminal domain"/>
    <property type="match status" value="1"/>
</dbReference>